<sequence length="283" mass="30170">MSMTRASIELVRAERKRRCTRTEKERLVSASFEPSVSVSEVARAVGLHVSQLFRWRKLLCEQVVSPAMVPALVPVAIASTSLLTQTEAEPNRPFSKARPVIKARPVSGFACPATDASRKSSARRSGSRPSCIVAITPRTGSRGRPVDPSTPSMSDGIGLDQATIDGKALATDQPFGDAAGEHTLEQAAQEIAVAEAAVTILRKGRMVRYAALQAKPAEPAVGGTDVDLAAEPAHRADAGAVADDQHTDHQLRTDRGTARGGVERCQFLMQAGEIDEVVDARRS</sequence>
<feature type="region of interest" description="Disordered" evidence="1">
    <location>
        <begin position="112"/>
        <end position="159"/>
    </location>
</feature>
<dbReference type="InterPro" id="IPR002514">
    <property type="entry name" value="Transposase_8"/>
</dbReference>
<dbReference type="GO" id="GO:0043565">
    <property type="term" value="F:sequence-specific DNA binding"/>
    <property type="evidence" value="ECO:0007669"/>
    <property type="project" value="InterPro"/>
</dbReference>
<dbReference type="Proteomes" id="UP000007136">
    <property type="component" value="Chromosome"/>
</dbReference>
<evidence type="ECO:0000256" key="1">
    <source>
        <dbReference type="SAM" id="MobiDB-lite"/>
    </source>
</evidence>
<evidence type="ECO:0000313" key="2">
    <source>
        <dbReference type="EMBL" id="ACB82097.1"/>
    </source>
</evidence>
<organism evidence="2 3">
    <name type="scientific">Methylorubrum populi (strain ATCC BAA-705 / NCIMB 13946 / BJ001)</name>
    <name type="common">Methylobacterium populi</name>
    <dbReference type="NCBI Taxonomy" id="441620"/>
    <lineage>
        <taxon>Bacteria</taxon>
        <taxon>Pseudomonadati</taxon>
        <taxon>Pseudomonadota</taxon>
        <taxon>Alphaproteobacteria</taxon>
        <taxon>Hyphomicrobiales</taxon>
        <taxon>Methylobacteriaceae</taxon>
        <taxon>Methylorubrum</taxon>
    </lineage>
</organism>
<name>B1ZBE4_METPB</name>
<dbReference type="HOGENOM" id="CLU_982847_0_0_5"/>
<dbReference type="EMBL" id="CP001029">
    <property type="protein sequence ID" value="ACB82097.1"/>
    <property type="molecule type" value="Genomic_DNA"/>
</dbReference>
<dbReference type="GO" id="GO:0006313">
    <property type="term" value="P:DNA transposition"/>
    <property type="evidence" value="ECO:0007669"/>
    <property type="project" value="InterPro"/>
</dbReference>
<proteinExistence type="predicted"/>
<protein>
    <submittedName>
        <fullName evidence="2">Transposase IS3/IS911 family protein</fullName>
    </submittedName>
</protein>
<dbReference type="SUPFAM" id="SSF48295">
    <property type="entry name" value="TrpR-like"/>
    <property type="match status" value="1"/>
</dbReference>
<reference evidence="2" key="1">
    <citation type="submission" date="2008-04" db="EMBL/GenBank/DDBJ databases">
        <title>Complete sequence of chromosome of Methylobacterium populi BJ001.</title>
        <authorList>
            <consortium name="US DOE Joint Genome Institute"/>
            <person name="Copeland A."/>
            <person name="Lucas S."/>
            <person name="Lapidus A."/>
            <person name="Glavina del Rio T."/>
            <person name="Dalin E."/>
            <person name="Tice H."/>
            <person name="Bruce D."/>
            <person name="Goodwin L."/>
            <person name="Pitluck S."/>
            <person name="Chertkov O."/>
            <person name="Brettin T."/>
            <person name="Detter J.C."/>
            <person name="Han C."/>
            <person name="Kuske C.R."/>
            <person name="Schmutz J."/>
            <person name="Larimer F."/>
            <person name="Land M."/>
            <person name="Hauser L."/>
            <person name="Kyrpides N."/>
            <person name="Mikhailova N."/>
            <person name="Marx C."/>
            <person name="Richardson P."/>
        </authorList>
    </citation>
    <scope>NUCLEOTIDE SEQUENCE [LARGE SCALE GENOMIC DNA]</scope>
    <source>
        <strain evidence="2">BJ001</strain>
    </source>
</reference>
<dbReference type="eggNOG" id="COG2963">
    <property type="taxonomic scope" value="Bacteria"/>
</dbReference>
<dbReference type="Pfam" id="PF01527">
    <property type="entry name" value="HTH_Tnp_1"/>
    <property type="match status" value="1"/>
</dbReference>
<dbReference type="GO" id="GO:0004803">
    <property type="term" value="F:transposase activity"/>
    <property type="evidence" value="ECO:0007669"/>
    <property type="project" value="InterPro"/>
</dbReference>
<dbReference type="AlphaFoldDB" id="B1ZBE4"/>
<dbReference type="InterPro" id="IPR010921">
    <property type="entry name" value="Trp_repressor/repl_initiator"/>
</dbReference>
<gene>
    <name evidence="2" type="ordered locus">Mpop_3972</name>
</gene>
<accession>B1ZBE4</accession>
<dbReference type="KEGG" id="mpo:Mpop_3972"/>
<evidence type="ECO:0000313" key="3">
    <source>
        <dbReference type="Proteomes" id="UP000007136"/>
    </source>
</evidence>